<dbReference type="EMBL" id="KE524978">
    <property type="protein sequence ID" value="KFB39365.1"/>
    <property type="molecule type" value="Genomic_DNA"/>
</dbReference>
<name>A0A084VN21_ANOSI</name>
<dbReference type="Proteomes" id="UP000030765">
    <property type="component" value="Unassembled WGS sequence"/>
</dbReference>
<evidence type="ECO:0000313" key="1">
    <source>
        <dbReference type="EMBL" id="KFB39365.1"/>
    </source>
</evidence>
<dbReference type="VEuPathDB" id="VectorBase:ASIC006789"/>
<gene>
    <name evidence="1" type="ORF">ZHAS_00006789</name>
</gene>
<dbReference type="GO" id="GO:0016853">
    <property type="term" value="F:isomerase activity"/>
    <property type="evidence" value="ECO:0007669"/>
    <property type="project" value="UniProtKB-KW"/>
</dbReference>
<organism evidence="1">
    <name type="scientific">Anopheles sinensis</name>
    <name type="common">Mosquito</name>
    <dbReference type="NCBI Taxonomy" id="74873"/>
    <lineage>
        <taxon>Eukaryota</taxon>
        <taxon>Metazoa</taxon>
        <taxon>Ecdysozoa</taxon>
        <taxon>Arthropoda</taxon>
        <taxon>Hexapoda</taxon>
        <taxon>Insecta</taxon>
        <taxon>Pterygota</taxon>
        <taxon>Neoptera</taxon>
        <taxon>Endopterygota</taxon>
        <taxon>Diptera</taxon>
        <taxon>Nematocera</taxon>
        <taxon>Culicoidea</taxon>
        <taxon>Culicidae</taxon>
        <taxon>Anophelinae</taxon>
        <taxon>Anopheles</taxon>
    </lineage>
</organism>
<accession>A0A084VN21</accession>
<protein>
    <submittedName>
        <fullName evidence="1 2">Peptidylprolyl isomerase</fullName>
    </submittedName>
</protein>
<sequence length="93" mass="10186">MIVMDVVVRSTTNNHTLSGSAACQWALRLANKLLGDSSEEEVGRNVCPLLVDICQLAGGGSNEVVAHRAMIVKVSVFHRVSSYQTQSRFSYFQ</sequence>
<keyword evidence="3" id="KW-1185">Reference proteome</keyword>
<keyword evidence="1" id="KW-0413">Isomerase</keyword>
<evidence type="ECO:0000313" key="2">
    <source>
        <dbReference type="EnsemblMetazoa" id="ASIC006789-PA"/>
    </source>
</evidence>
<dbReference type="EnsemblMetazoa" id="ASIC006789-RA">
    <property type="protein sequence ID" value="ASIC006789-PA"/>
    <property type="gene ID" value="ASIC006789"/>
</dbReference>
<proteinExistence type="predicted"/>
<dbReference type="EMBL" id="ATLV01014674">
    <property type="status" value="NOT_ANNOTATED_CDS"/>
    <property type="molecule type" value="Genomic_DNA"/>
</dbReference>
<reference evidence="1 3" key="1">
    <citation type="journal article" date="2014" name="BMC Genomics">
        <title>Genome sequence of Anopheles sinensis provides insight into genetics basis of mosquito competence for malaria parasites.</title>
        <authorList>
            <person name="Zhou D."/>
            <person name="Zhang D."/>
            <person name="Ding G."/>
            <person name="Shi L."/>
            <person name="Hou Q."/>
            <person name="Ye Y."/>
            <person name="Xu Y."/>
            <person name="Zhou H."/>
            <person name="Xiong C."/>
            <person name="Li S."/>
            <person name="Yu J."/>
            <person name="Hong S."/>
            <person name="Yu X."/>
            <person name="Zou P."/>
            <person name="Chen C."/>
            <person name="Chang X."/>
            <person name="Wang W."/>
            <person name="Lv Y."/>
            <person name="Sun Y."/>
            <person name="Ma L."/>
            <person name="Shen B."/>
            <person name="Zhu C."/>
        </authorList>
    </citation>
    <scope>NUCLEOTIDE SEQUENCE [LARGE SCALE GENOMIC DNA]</scope>
</reference>
<reference evidence="2" key="2">
    <citation type="submission" date="2020-05" db="UniProtKB">
        <authorList>
            <consortium name="EnsemblMetazoa"/>
        </authorList>
    </citation>
    <scope>IDENTIFICATION</scope>
</reference>
<dbReference type="AlphaFoldDB" id="A0A084VN21"/>
<evidence type="ECO:0000313" key="3">
    <source>
        <dbReference type="Proteomes" id="UP000030765"/>
    </source>
</evidence>